<dbReference type="SUPFAM" id="SSF50998">
    <property type="entry name" value="Quinoprotein alcohol dehydrogenase-like"/>
    <property type="match status" value="1"/>
</dbReference>
<proteinExistence type="predicted"/>
<dbReference type="AlphaFoldDB" id="A0A4P2QAJ1"/>
<gene>
    <name evidence="1" type="ORF">SOCEGT47_068470</name>
</gene>
<organism evidence="1 2">
    <name type="scientific">Sorangium cellulosum</name>
    <name type="common">Polyangium cellulosum</name>
    <dbReference type="NCBI Taxonomy" id="56"/>
    <lineage>
        <taxon>Bacteria</taxon>
        <taxon>Pseudomonadati</taxon>
        <taxon>Myxococcota</taxon>
        <taxon>Polyangia</taxon>
        <taxon>Polyangiales</taxon>
        <taxon>Polyangiaceae</taxon>
        <taxon>Sorangium</taxon>
    </lineage>
</organism>
<dbReference type="PANTHER" id="PTHR35580">
    <property type="entry name" value="CELL SURFACE GLYCOPROTEIN (S-LAYER PROTEIN)-LIKE PROTEIN"/>
    <property type="match status" value="1"/>
</dbReference>
<accession>A0A4P2QAJ1</accession>
<sequence length="396" mass="41023">MGTADFGAGPTQLVGFEDPFVATYTDDGALRWVRRFRGRQATVAGVVVDGNDGIAVVGHYARGPLEAGDLVLEEPERDDPVVASSDIFVLALDRDGAPRWMHRLGGGGFDRGGLVAVGPGNDVVVAGHSAGRLTLARFAADGTPRFSTDVGTLNGLDDEIIHGLAVDLHGDILVAGSFSDNADLGGGAILGLKGNQAWVAKYSGEDGAHLWSRHFGTPRDLGSSGGDLAKALIVDEHGDVLVAGQFAQGADLGEGPFDDILRGAFLMKLAGEDGAIRWAKALPTFMVRSTSLSFAPDGRVALIASFGAPPDLGGGALDEPGTYVAIYEPDTGALVAQRRLVELGSEIGVSGRPAVSALDTKGHLSLVVTFSLQLPTGFGSLKSRGWTDILLAHLPL</sequence>
<reference evidence="1 2" key="1">
    <citation type="submission" date="2015-09" db="EMBL/GenBank/DDBJ databases">
        <title>Sorangium comparison.</title>
        <authorList>
            <person name="Zaburannyi N."/>
            <person name="Bunk B."/>
            <person name="Overmann J."/>
            <person name="Mueller R."/>
        </authorList>
    </citation>
    <scope>NUCLEOTIDE SEQUENCE [LARGE SCALE GENOMIC DNA]</scope>
    <source>
        <strain evidence="1 2">So ceGT47</strain>
    </source>
</reference>
<dbReference type="Proteomes" id="UP000295781">
    <property type="component" value="Chromosome"/>
</dbReference>
<dbReference type="InterPro" id="IPR052918">
    <property type="entry name" value="Motility_Chemotaxis_Reg"/>
</dbReference>
<dbReference type="Gene3D" id="2.130.10.10">
    <property type="entry name" value="YVTN repeat-like/Quinoprotein amine dehydrogenase"/>
    <property type="match status" value="1"/>
</dbReference>
<protein>
    <submittedName>
        <fullName evidence="1">Uncharacterized protein</fullName>
    </submittedName>
</protein>
<dbReference type="InterPro" id="IPR011047">
    <property type="entry name" value="Quinoprotein_ADH-like_sf"/>
</dbReference>
<dbReference type="EMBL" id="CP012670">
    <property type="protein sequence ID" value="AUX26286.1"/>
    <property type="molecule type" value="Genomic_DNA"/>
</dbReference>
<name>A0A4P2QAJ1_SORCE</name>
<dbReference type="PANTHER" id="PTHR35580:SF1">
    <property type="entry name" value="PHYTASE-LIKE DOMAIN-CONTAINING PROTEIN"/>
    <property type="match status" value="1"/>
</dbReference>
<evidence type="ECO:0000313" key="2">
    <source>
        <dbReference type="Proteomes" id="UP000295781"/>
    </source>
</evidence>
<evidence type="ECO:0000313" key="1">
    <source>
        <dbReference type="EMBL" id="AUX26286.1"/>
    </source>
</evidence>
<dbReference type="InterPro" id="IPR015943">
    <property type="entry name" value="WD40/YVTN_repeat-like_dom_sf"/>
</dbReference>